<reference evidence="2" key="1">
    <citation type="submission" date="2020-05" db="EMBL/GenBank/DDBJ databases">
        <title>Nod-independent and nitrogen-fixing Bradyrhizobium aeschynomene sp. nov. isolated from nodules of Aeschynomene indica.</title>
        <authorList>
            <person name="Zhang Z."/>
        </authorList>
    </citation>
    <scope>NUCLEOTIDE SEQUENCE</scope>
    <source>
        <strain evidence="2">83012</strain>
    </source>
</reference>
<feature type="region of interest" description="Disordered" evidence="1">
    <location>
        <begin position="1"/>
        <end position="151"/>
    </location>
</feature>
<protein>
    <submittedName>
        <fullName evidence="2">Uncharacterized protein</fullName>
    </submittedName>
</protein>
<organism evidence="2 3">
    <name type="scientific">Bradyrhizobium aeschynomenes</name>
    <dbReference type="NCBI Taxonomy" id="2734909"/>
    <lineage>
        <taxon>Bacteria</taxon>
        <taxon>Pseudomonadati</taxon>
        <taxon>Pseudomonadota</taxon>
        <taxon>Alphaproteobacteria</taxon>
        <taxon>Hyphomicrobiales</taxon>
        <taxon>Nitrobacteraceae</taxon>
        <taxon>Bradyrhizobium</taxon>
    </lineage>
</organism>
<evidence type="ECO:0000256" key="1">
    <source>
        <dbReference type="SAM" id="MobiDB-lite"/>
    </source>
</evidence>
<sequence>MSNEPEAFLTGAAFELDNAGYRPMPDSEQQPDRDPIDGDAATLRQAAEQRTATRSPVMVREYVDEAGNPVDPDETVTLERAARDHARVRASEAEDPTSGAASATEERNGAPTGAVGDAGSEAELAGGPDRVRDDEADRLAPELEKALQHPQVMQAIEQKIAEAETARRSYRDGLASAVQIAQASFLSQFPEFAGMSAEQMPSALERMSREDPGRFGRVQAAVAMSDQLLAQQAEAQRQQAEVVQQSFRSFAQEQDGRLEGMLKSEPRAVRRAVAAEIMSAAKDSGISPAELSRLFETEPLMRHATFQRMMYDAARYRLMMRAKEAAVTKAVPPVMRPGVSASSGERARTDLRALNARLSSSGDLKDAVALYQARRSGRP</sequence>
<keyword evidence="3" id="KW-1185">Reference proteome</keyword>
<feature type="compositionally biased region" description="Basic and acidic residues" evidence="1">
    <location>
        <begin position="80"/>
        <end position="92"/>
    </location>
</feature>
<gene>
    <name evidence="2" type="ORF">HL667_21205</name>
</gene>
<dbReference type="Proteomes" id="UP000886476">
    <property type="component" value="Unassembled WGS sequence"/>
</dbReference>
<dbReference type="RefSeq" id="WP_172112618.1">
    <property type="nucleotide sequence ID" value="NZ_JABFDN010000007.1"/>
</dbReference>
<name>A0ABX2CJE0_9BRAD</name>
<dbReference type="EMBL" id="JABFDN010000007">
    <property type="protein sequence ID" value="NPU67535.1"/>
    <property type="molecule type" value="Genomic_DNA"/>
</dbReference>
<feature type="compositionally biased region" description="Basic and acidic residues" evidence="1">
    <location>
        <begin position="129"/>
        <end position="147"/>
    </location>
</feature>
<proteinExistence type="predicted"/>
<accession>A0ABX2CJE0</accession>
<evidence type="ECO:0000313" key="2">
    <source>
        <dbReference type="EMBL" id="NPU67535.1"/>
    </source>
</evidence>
<evidence type="ECO:0000313" key="3">
    <source>
        <dbReference type="Proteomes" id="UP000886476"/>
    </source>
</evidence>
<comment type="caution">
    <text evidence="2">The sequence shown here is derived from an EMBL/GenBank/DDBJ whole genome shotgun (WGS) entry which is preliminary data.</text>
</comment>